<comment type="catalytic activity">
    <reaction evidence="12">
        <text>[L-4-(L-arginin-2-N-yl)aspartate](n) + L-aspartate + ATP = [L-4-(L-arginin-2-N-yl)aspartate](n)-L-aspartate + ADP + phosphate + H(+)</text>
        <dbReference type="Rhea" id="RHEA:13277"/>
        <dbReference type="Rhea" id="RHEA-COMP:13728"/>
        <dbReference type="Rhea" id="RHEA-COMP:13733"/>
        <dbReference type="ChEBI" id="CHEBI:15378"/>
        <dbReference type="ChEBI" id="CHEBI:29991"/>
        <dbReference type="ChEBI" id="CHEBI:30616"/>
        <dbReference type="ChEBI" id="CHEBI:43474"/>
        <dbReference type="ChEBI" id="CHEBI:137986"/>
        <dbReference type="ChEBI" id="CHEBI:137990"/>
        <dbReference type="ChEBI" id="CHEBI:456216"/>
        <dbReference type="EC" id="6.3.2.29"/>
    </reaction>
</comment>
<dbReference type="Proteomes" id="UP001615550">
    <property type="component" value="Unassembled WGS sequence"/>
</dbReference>
<dbReference type="PANTHER" id="PTHR23135:SF18">
    <property type="entry name" value="CYANOPHYCIN SYNTHETASE"/>
    <property type="match status" value="1"/>
</dbReference>
<dbReference type="InterPro" id="IPR036615">
    <property type="entry name" value="Mur_ligase_C_dom_sf"/>
</dbReference>
<dbReference type="NCBIfam" id="TIGR02068">
    <property type="entry name" value="cya_phycin_syn"/>
    <property type="match status" value="1"/>
</dbReference>
<evidence type="ECO:0000259" key="14">
    <source>
        <dbReference type="PROSITE" id="PS50975"/>
    </source>
</evidence>
<evidence type="ECO:0000256" key="4">
    <source>
        <dbReference type="ARBA" id="ARBA00012968"/>
    </source>
</evidence>
<dbReference type="SUPFAM" id="SSF53623">
    <property type="entry name" value="MurD-like peptide ligases, catalytic domain"/>
    <property type="match status" value="1"/>
</dbReference>
<dbReference type="PROSITE" id="PS50975">
    <property type="entry name" value="ATP_GRASP"/>
    <property type="match status" value="1"/>
</dbReference>
<evidence type="ECO:0000256" key="7">
    <source>
        <dbReference type="ARBA" id="ARBA00022598"/>
    </source>
</evidence>
<protein>
    <recommendedName>
        <fullName evidence="6">Cyanophycin synthetase</fullName>
        <ecNumber evidence="5">6.3.2.29</ecNumber>
        <ecNumber evidence="4">6.3.2.30</ecNumber>
    </recommendedName>
    <alternativeName>
        <fullName evidence="10">Cyanophycin synthase</fullName>
    </alternativeName>
</protein>
<dbReference type="Gene3D" id="3.90.190.20">
    <property type="entry name" value="Mur ligase, C-terminal domain"/>
    <property type="match status" value="1"/>
</dbReference>
<feature type="domain" description="ATP-grasp" evidence="14">
    <location>
        <begin position="222"/>
        <end position="475"/>
    </location>
</feature>
<evidence type="ECO:0000256" key="2">
    <source>
        <dbReference type="ARBA" id="ARBA00009060"/>
    </source>
</evidence>
<dbReference type="EC" id="6.3.2.30" evidence="4"/>
<comment type="catalytic activity">
    <reaction evidence="11">
        <text>[L-4-(L-arginin-2-N-yl)aspartate](n)-L-aspartate + L-arginine + ATP = [L-4-(L-arginin-2-N-yl)aspartate](n+1) + ADP + phosphate + H(+)</text>
        <dbReference type="Rhea" id="RHEA:23888"/>
        <dbReference type="Rhea" id="RHEA-COMP:13732"/>
        <dbReference type="Rhea" id="RHEA-COMP:13733"/>
        <dbReference type="ChEBI" id="CHEBI:15378"/>
        <dbReference type="ChEBI" id="CHEBI:30616"/>
        <dbReference type="ChEBI" id="CHEBI:32682"/>
        <dbReference type="ChEBI" id="CHEBI:43474"/>
        <dbReference type="ChEBI" id="CHEBI:137986"/>
        <dbReference type="ChEBI" id="CHEBI:137990"/>
        <dbReference type="ChEBI" id="CHEBI:456216"/>
        <dbReference type="EC" id="6.3.2.30"/>
    </reaction>
</comment>
<dbReference type="Pfam" id="PF02875">
    <property type="entry name" value="Mur_ligase_C"/>
    <property type="match status" value="1"/>
</dbReference>
<dbReference type="EC" id="6.3.2.29" evidence="5"/>
<accession>A0ABW8DBX6</accession>
<dbReference type="Pfam" id="PF08245">
    <property type="entry name" value="Mur_ligase_M"/>
    <property type="match status" value="1"/>
</dbReference>
<dbReference type="RefSeq" id="WP_400188989.1">
    <property type="nucleotide sequence ID" value="NZ_JBGORX010000017.1"/>
</dbReference>
<dbReference type="NCBIfam" id="NF010623">
    <property type="entry name" value="PRK14016.1"/>
    <property type="match status" value="1"/>
</dbReference>
<proteinExistence type="inferred from homology"/>
<evidence type="ECO:0000256" key="3">
    <source>
        <dbReference type="ARBA" id="ARBA00011738"/>
    </source>
</evidence>
<dbReference type="SUPFAM" id="SSF56059">
    <property type="entry name" value="Glutathione synthetase ATP-binding domain-like"/>
    <property type="match status" value="1"/>
</dbReference>
<dbReference type="InterPro" id="IPR004101">
    <property type="entry name" value="Mur_ligase_C"/>
</dbReference>
<dbReference type="InterPro" id="IPR013651">
    <property type="entry name" value="ATP-grasp_RimK-type"/>
</dbReference>
<dbReference type="Pfam" id="PF08443">
    <property type="entry name" value="RimK"/>
    <property type="match status" value="1"/>
</dbReference>
<comment type="similarity">
    <text evidence="2">In the C-terminal section; belongs to the MurCDEF family.</text>
</comment>
<evidence type="ECO:0000256" key="1">
    <source>
        <dbReference type="ARBA" id="ARBA00003184"/>
    </source>
</evidence>
<dbReference type="InterPro" id="IPR036565">
    <property type="entry name" value="Mur-like_cat_sf"/>
</dbReference>
<keyword evidence="7 15" id="KW-0436">Ligase</keyword>
<dbReference type="GO" id="GO:0071161">
    <property type="term" value="F:cyanophycin synthetase activity (L-arginine-adding)"/>
    <property type="evidence" value="ECO:0007669"/>
    <property type="project" value="UniProtKB-EC"/>
</dbReference>
<sequence length="872" mass="95748">MFIINTQVLKGPNYWSNYRKKLIVFTIDIEQYEELPSNLIEHFNENLIKLLPSLNTHRCSPGIPGGFILRLNEGTWLGHIIEHVALELQTLAGMDCGFGRTYGTSNPGVYHVIFSYEHEEAGLYAGKAAFNLVKQLAAGQEYTELEDNIGVLQRMAQQAQLGPSTASLVNEAKLRNIPFKTFPNSSLVVFGQGCYQKSIWAAVSSETSAIGMDMVSDKELTKIVLENQCIPVPHGTTVCSLEELDNALEVLSFPLVIKPFNGNHGRGVLTNILTREKALLGYELAKKISRKVLVEEYIRGNDYRFLVVNYKVVAVAKRTPACIEGDGVQTIKELIAKVNSDPNRGKGHGNVLTNIEIDEETTNLLSEKGLSLDTILPESKILFLKSTANLSTGGTATDVTDLVHPLNMHLAQRIARSVNLDICGIDIISEGINQPIQKYNGAVIEVNAGPGLRMHLQPSLGRSRNVAAPILDMLYPPESKSTIPIVAVTGTNGKTTVVRLTAFLAQNAKLSVGYTTTEGIYVNGTLIFAGDCSGPKSAKAILAEPNVNFAVLECARGGILRSGLAFDECDISIITNVSCDHLGLKEINTLEELAQVKAVVARSTKKNGYCILNAEDDLVYALNTELSCAVALFSVKNTHRIQNHCKVHDGLACYIENDFIVVQKGITKTLIASLSHIPLAFKGYASAMIKNILPSVLVAYVSKFSLADIQEGLYNFHPTPENLPGRMNLFTFDTIQLMLDYAHNEAGYLELKTYLNTLKNKQRVGIISVSGDRRPIDMQNVGFCAADLFDEIIITHPEDTRGNTKENITHELMTGINNSGRTPRVEIISNEYLAVQTVLKRAKSDTFIFYTPENVFEAIEFVKGLQKELAIA</sequence>
<comment type="caution">
    <text evidence="15">The sequence shown here is derived from an EMBL/GenBank/DDBJ whole genome shotgun (WGS) entry which is preliminary data.</text>
</comment>
<dbReference type="SUPFAM" id="SSF53244">
    <property type="entry name" value="MurD-like peptide ligases, peptide-binding domain"/>
    <property type="match status" value="1"/>
</dbReference>
<keyword evidence="8 13" id="KW-0547">Nucleotide-binding</keyword>
<dbReference type="GO" id="GO:0071160">
    <property type="term" value="F:cyanophycin synthetase activity (L-aspartate-adding)"/>
    <property type="evidence" value="ECO:0007669"/>
    <property type="project" value="UniProtKB-EC"/>
</dbReference>
<dbReference type="Gene3D" id="3.30.470.20">
    <property type="entry name" value="ATP-grasp fold, B domain"/>
    <property type="match status" value="2"/>
</dbReference>
<evidence type="ECO:0000256" key="12">
    <source>
        <dbReference type="ARBA" id="ARBA00048425"/>
    </source>
</evidence>
<evidence type="ECO:0000256" key="5">
    <source>
        <dbReference type="ARBA" id="ARBA00013005"/>
    </source>
</evidence>
<evidence type="ECO:0000256" key="11">
    <source>
        <dbReference type="ARBA" id="ARBA00048094"/>
    </source>
</evidence>
<evidence type="ECO:0000256" key="8">
    <source>
        <dbReference type="ARBA" id="ARBA00022741"/>
    </source>
</evidence>
<keyword evidence="9 13" id="KW-0067">ATP-binding</keyword>
<dbReference type="InterPro" id="IPR011761">
    <property type="entry name" value="ATP-grasp"/>
</dbReference>
<evidence type="ECO:0000256" key="13">
    <source>
        <dbReference type="PROSITE-ProRule" id="PRU00409"/>
    </source>
</evidence>
<dbReference type="Pfam" id="PF18921">
    <property type="entry name" value="Cyanophycin_syn"/>
    <property type="match status" value="1"/>
</dbReference>
<comment type="function">
    <text evidence="1">Catalyzes the ATP-dependent polymerization of arginine and aspartate to multi-L-arginyl-poly-L-aspartic acid (cyanophycin; a water-insoluble reserve polymer).</text>
</comment>
<organism evidence="15 16">
    <name type="scientific">Legionella lytica</name>
    <dbReference type="NCBI Taxonomy" id="96232"/>
    <lineage>
        <taxon>Bacteria</taxon>
        <taxon>Pseudomonadati</taxon>
        <taxon>Pseudomonadota</taxon>
        <taxon>Gammaproteobacteria</taxon>
        <taxon>Legionellales</taxon>
        <taxon>Legionellaceae</taxon>
        <taxon>Legionella</taxon>
    </lineage>
</organism>
<dbReference type="Gene3D" id="3.40.1190.10">
    <property type="entry name" value="Mur-like, catalytic domain"/>
    <property type="match status" value="1"/>
</dbReference>
<keyword evidence="16" id="KW-1185">Reference proteome</keyword>
<comment type="subunit">
    <text evidence="3">Homodimer.</text>
</comment>
<gene>
    <name evidence="15" type="primary">cphA</name>
    <name evidence="15" type="ORF">ACD661_16770</name>
</gene>
<evidence type="ECO:0000256" key="6">
    <source>
        <dbReference type="ARBA" id="ARBA00022036"/>
    </source>
</evidence>
<evidence type="ECO:0000256" key="9">
    <source>
        <dbReference type="ARBA" id="ARBA00022840"/>
    </source>
</evidence>
<dbReference type="InterPro" id="IPR044019">
    <property type="entry name" value="Cyanophycin_syn_N"/>
</dbReference>
<evidence type="ECO:0000313" key="15">
    <source>
        <dbReference type="EMBL" id="MFJ1270208.1"/>
    </source>
</evidence>
<name>A0ABW8DBX6_9GAMM</name>
<evidence type="ECO:0000256" key="10">
    <source>
        <dbReference type="ARBA" id="ARBA00031353"/>
    </source>
</evidence>
<evidence type="ECO:0000313" key="16">
    <source>
        <dbReference type="Proteomes" id="UP001615550"/>
    </source>
</evidence>
<dbReference type="InterPro" id="IPR011810">
    <property type="entry name" value="Cya_phycin_syn"/>
</dbReference>
<dbReference type="PANTHER" id="PTHR23135">
    <property type="entry name" value="MUR LIGASE FAMILY MEMBER"/>
    <property type="match status" value="1"/>
</dbReference>
<dbReference type="EMBL" id="JBGORX010000017">
    <property type="protein sequence ID" value="MFJ1270208.1"/>
    <property type="molecule type" value="Genomic_DNA"/>
</dbReference>
<reference evidence="15 16" key="1">
    <citation type="submission" date="2024-08" db="EMBL/GenBank/DDBJ databases">
        <title>Draft Genome Sequence of Legionella lytica strain DSB2004, Isolated From a Fire Sprinkler System.</title>
        <authorList>
            <person name="Everhart A.D."/>
            <person name="Kidane D.T."/>
            <person name="Farone A.L."/>
            <person name="Farone M.B."/>
        </authorList>
    </citation>
    <scope>NUCLEOTIDE SEQUENCE [LARGE SCALE GENOMIC DNA]</scope>
    <source>
        <strain evidence="15 16">DSB2004</strain>
    </source>
</reference>
<dbReference type="InterPro" id="IPR013221">
    <property type="entry name" value="Mur_ligase_cen"/>
</dbReference>